<dbReference type="GO" id="GO:0009055">
    <property type="term" value="F:electron transfer activity"/>
    <property type="evidence" value="ECO:0007669"/>
    <property type="project" value="InterPro"/>
</dbReference>
<dbReference type="GO" id="GO:0046872">
    <property type="term" value="F:metal ion binding"/>
    <property type="evidence" value="ECO:0007669"/>
    <property type="project" value="UniProtKB-KW"/>
</dbReference>
<keyword evidence="3 4" id="KW-0408">Iron</keyword>
<reference evidence="7 8" key="1">
    <citation type="submission" date="2020-08" db="EMBL/GenBank/DDBJ databases">
        <title>Bridging the membrane lipid divide: bacteria of the FCB group superphylum have the potential to synthesize archaeal ether lipids.</title>
        <authorList>
            <person name="Villanueva L."/>
            <person name="Von Meijenfeldt F.A.B."/>
            <person name="Westbye A.B."/>
            <person name="Yadav S."/>
            <person name="Hopmans E.C."/>
            <person name="Dutilh B.E."/>
            <person name="Sinninghe Damste J.S."/>
        </authorList>
    </citation>
    <scope>NUCLEOTIDE SEQUENCE [LARGE SCALE GENOMIC DNA]</scope>
    <source>
        <strain evidence="7">NIOZ-UU30</strain>
    </source>
</reference>
<feature type="domain" description="Cytochrome c" evidence="6">
    <location>
        <begin position="22"/>
        <end position="87"/>
    </location>
</feature>
<feature type="signal peptide" evidence="5">
    <location>
        <begin position="1"/>
        <end position="20"/>
    </location>
</feature>
<evidence type="ECO:0000313" key="8">
    <source>
        <dbReference type="Proteomes" id="UP000603434"/>
    </source>
</evidence>
<dbReference type="SUPFAM" id="SSF46626">
    <property type="entry name" value="Cytochrome c"/>
    <property type="match status" value="1"/>
</dbReference>
<dbReference type="EMBL" id="JACNJH010000054">
    <property type="protein sequence ID" value="MBC8359995.1"/>
    <property type="molecule type" value="Genomic_DNA"/>
</dbReference>
<evidence type="ECO:0000256" key="1">
    <source>
        <dbReference type="ARBA" id="ARBA00022617"/>
    </source>
</evidence>
<dbReference type="AlphaFoldDB" id="A0A8J6NQ33"/>
<dbReference type="GO" id="GO:0020037">
    <property type="term" value="F:heme binding"/>
    <property type="evidence" value="ECO:0007669"/>
    <property type="project" value="InterPro"/>
</dbReference>
<evidence type="ECO:0000259" key="6">
    <source>
        <dbReference type="PROSITE" id="PS51007"/>
    </source>
</evidence>
<gene>
    <name evidence="7" type="ORF">H8E23_01170</name>
</gene>
<proteinExistence type="predicted"/>
<dbReference type="Proteomes" id="UP000603434">
    <property type="component" value="Unassembled WGS sequence"/>
</dbReference>
<organism evidence="7 8">
    <name type="scientific">Candidatus Desulfatibia profunda</name>
    <dbReference type="NCBI Taxonomy" id="2841695"/>
    <lineage>
        <taxon>Bacteria</taxon>
        <taxon>Pseudomonadati</taxon>
        <taxon>Thermodesulfobacteriota</taxon>
        <taxon>Desulfobacteria</taxon>
        <taxon>Desulfobacterales</taxon>
        <taxon>Desulfobacterales incertae sedis</taxon>
        <taxon>Candidatus Desulfatibia</taxon>
    </lineage>
</organism>
<dbReference type="InterPro" id="IPR009056">
    <property type="entry name" value="Cyt_c-like_dom"/>
</dbReference>
<evidence type="ECO:0000256" key="5">
    <source>
        <dbReference type="SAM" id="SignalP"/>
    </source>
</evidence>
<protein>
    <submittedName>
        <fullName evidence="7">Cytochrome c</fullName>
    </submittedName>
</protein>
<evidence type="ECO:0000256" key="2">
    <source>
        <dbReference type="ARBA" id="ARBA00022723"/>
    </source>
</evidence>
<keyword evidence="2 4" id="KW-0479">Metal-binding</keyword>
<comment type="caution">
    <text evidence="7">The sequence shown here is derived from an EMBL/GenBank/DDBJ whole genome shotgun (WGS) entry which is preliminary data.</text>
</comment>
<dbReference type="Gene3D" id="1.10.760.10">
    <property type="entry name" value="Cytochrome c-like domain"/>
    <property type="match status" value="1"/>
</dbReference>
<name>A0A8J6NQ33_9BACT</name>
<sequence>MKNALIILLVVLLAASFAFSAEPEPDGKALFEAKCSRCHALDRSLKKTKTLPEWKKTTAKMAKYAKGAITEKEAEQIAEYLAGRNEK</sequence>
<evidence type="ECO:0000256" key="4">
    <source>
        <dbReference type="PROSITE-ProRule" id="PRU00433"/>
    </source>
</evidence>
<evidence type="ECO:0000256" key="3">
    <source>
        <dbReference type="ARBA" id="ARBA00023004"/>
    </source>
</evidence>
<keyword evidence="5" id="KW-0732">Signal</keyword>
<accession>A0A8J6NQ33</accession>
<evidence type="ECO:0000313" key="7">
    <source>
        <dbReference type="EMBL" id="MBC8359995.1"/>
    </source>
</evidence>
<keyword evidence="1 4" id="KW-0349">Heme</keyword>
<dbReference type="PROSITE" id="PS51007">
    <property type="entry name" value="CYTC"/>
    <property type="match status" value="1"/>
</dbReference>
<dbReference type="Pfam" id="PF13442">
    <property type="entry name" value="Cytochrome_CBB3"/>
    <property type="match status" value="1"/>
</dbReference>
<feature type="chain" id="PRO_5035177645" evidence="5">
    <location>
        <begin position="21"/>
        <end position="87"/>
    </location>
</feature>
<dbReference type="InterPro" id="IPR036909">
    <property type="entry name" value="Cyt_c-like_dom_sf"/>
</dbReference>